<dbReference type="InterPro" id="IPR052895">
    <property type="entry name" value="HetReg/Transcr_Mod"/>
</dbReference>
<proteinExistence type="predicted"/>
<dbReference type="EMBL" id="CP042203">
    <property type="protein sequence ID" value="QDS77955.1"/>
    <property type="molecule type" value="Genomic_DNA"/>
</dbReference>
<dbReference type="InterPro" id="IPR010730">
    <property type="entry name" value="HET"/>
</dbReference>
<evidence type="ECO:0000259" key="1">
    <source>
        <dbReference type="Pfam" id="PF06985"/>
    </source>
</evidence>
<evidence type="ECO:0000313" key="3">
    <source>
        <dbReference type="Proteomes" id="UP000316270"/>
    </source>
</evidence>
<gene>
    <name evidence="2" type="ORF">FKW77_001633</name>
</gene>
<organism evidence="2 3">
    <name type="scientific">Venturia effusa</name>
    <dbReference type="NCBI Taxonomy" id="50376"/>
    <lineage>
        <taxon>Eukaryota</taxon>
        <taxon>Fungi</taxon>
        <taxon>Dikarya</taxon>
        <taxon>Ascomycota</taxon>
        <taxon>Pezizomycotina</taxon>
        <taxon>Dothideomycetes</taxon>
        <taxon>Pleosporomycetidae</taxon>
        <taxon>Venturiales</taxon>
        <taxon>Venturiaceae</taxon>
        <taxon>Venturia</taxon>
    </lineage>
</organism>
<feature type="domain" description="Heterokaryon incompatibility" evidence="1">
    <location>
        <begin position="147"/>
        <end position="241"/>
    </location>
</feature>
<dbReference type="Pfam" id="PF06985">
    <property type="entry name" value="HET"/>
    <property type="match status" value="1"/>
</dbReference>
<evidence type="ECO:0000313" key="2">
    <source>
        <dbReference type="EMBL" id="QDS77955.1"/>
    </source>
</evidence>
<keyword evidence="3" id="KW-1185">Reference proteome</keyword>
<dbReference type="Proteomes" id="UP000316270">
    <property type="component" value="Chromosome 19"/>
</dbReference>
<reference evidence="2 3" key="1">
    <citation type="submission" date="2019-07" db="EMBL/GenBank/DDBJ databases">
        <title>Finished genome of Venturia effusa.</title>
        <authorList>
            <person name="Young C.A."/>
            <person name="Cox M.P."/>
            <person name="Ganley A.R.D."/>
            <person name="David W.J."/>
        </authorList>
    </citation>
    <scope>NUCLEOTIDE SEQUENCE [LARGE SCALE GENOMIC DNA]</scope>
    <source>
        <strain evidence="3">albino</strain>
    </source>
</reference>
<dbReference type="OrthoDB" id="5386682at2759"/>
<sequence>MNTSSSSIYQPIDRTSRTIRLVRILPARDEDPDTISCSFSTFELAQCPPYVALSYARGPPDQGYTILVDNKPLIVRENLRHALREIRKKVYPSTISVNNKPLVIGENLRHALREIQNRVYTSYLEPWTCSSKKHADPKILPKQIAWSFFWIDALCINQEDVAERNHQVNMMSSIYSGATLVLVWLGVEGDYSSLAMKFLKRLSNPLIRFSRKQLDIWSELHQGLADICNREYWTRLWTVQELLLARQLVLLCGTDLACWSGLYKLGRRPRKLKTFGTIDGWDAMAALGRKWNWENDRHTTFRRAVCSWNLEKLGCSDTRDRLFGLLGLFEQDDLGPMGLTAADYSKSAEQIYSDVLSHLTRASTGPASENWSFIVALMRVLRLNEGEGAEARIAQLRMPVSPLTWPWLSYGGPYAGEANSIETRPFSML</sequence>
<accession>A0A517LQN0</accession>
<dbReference type="PANTHER" id="PTHR24148:SF73">
    <property type="entry name" value="HET DOMAIN PROTEIN (AFU_ORTHOLOGUE AFUA_8G01020)"/>
    <property type="match status" value="1"/>
</dbReference>
<protein>
    <recommendedName>
        <fullName evidence="1">Heterokaryon incompatibility domain-containing protein</fullName>
    </recommendedName>
</protein>
<name>A0A517LQN0_9PEZI</name>
<dbReference type="AlphaFoldDB" id="A0A517LQN0"/>
<dbReference type="PANTHER" id="PTHR24148">
    <property type="entry name" value="ANKYRIN REPEAT DOMAIN-CONTAINING PROTEIN 39 HOMOLOG-RELATED"/>
    <property type="match status" value="1"/>
</dbReference>